<dbReference type="EMBL" id="BLLF01001862">
    <property type="protein sequence ID" value="GFH21601.1"/>
    <property type="molecule type" value="Genomic_DNA"/>
</dbReference>
<accession>A0A699ZHA1</accession>
<dbReference type="Proteomes" id="UP000485058">
    <property type="component" value="Unassembled WGS sequence"/>
</dbReference>
<keyword evidence="1" id="KW-0175">Coiled coil</keyword>
<feature type="coiled-coil region" evidence="1">
    <location>
        <begin position="112"/>
        <end position="139"/>
    </location>
</feature>
<comment type="caution">
    <text evidence="2">The sequence shown here is derived from an EMBL/GenBank/DDBJ whole genome shotgun (WGS) entry which is preliminary data.</text>
</comment>
<proteinExistence type="predicted"/>
<evidence type="ECO:0000256" key="1">
    <source>
        <dbReference type="SAM" id="Coils"/>
    </source>
</evidence>
<protein>
    <submittedName>
        <fullName evidence="2">Dynamin-type G domain-containing protein</fullName>
    </submittedName>
</protein>
<gene>
    <name evidence="2" type="ORF">HaLaN_18942</name>
</gene>
<reference evidence="2 3" key="1">
    <citation type="submission" date="2020-02" db="EMBL/GenBank/DDBJ databases">
        <title>Draft genome sequence of Haematococcus lacustris strain NIES-144.</title>
        <authorList>
            <person name="Morimoto D."/>
            <person name="Nakagawa S."/>
            <person name="Yoshida T."/>
            <person name="Sawayama S."/>
        </authorList>
    </citation>
    <scope>NUCLEOTIDE SEQUENCE [LARGE SCALE GENOMIC DNA]</scope>
    <source>
        <strain evidence="2 3">NIES-144</strain>
    </source>
</reference>
<evidence type="ECO:0000313" key="2">
    <source>
        <dbReference type="EMBL" id="GFH21601.1"/>
    </source>
</evidence>
<name>A0A699ZHA1_HAELA</name>
<dbReference type="AlphaFoldDB" id="A0A699ZHA1"/>
<sequence>MQVFVASKFDNRLKEFAERWEIDKYLAATGYLPSNVRPFFVALPKDRAIQSSSDWRKQMSEVDVSITKHMREGIKGGFDEERFASRIGFNNLKKFLEEELARRYREAAPHTLSVLVDRVESAARELQKAEAELRAAEDVAAVRATAVATDRVANLLLAYKGRSAYMASSRAAEDIARQMAREVLGPLLDMACARLAFVLRRMFDIAVDRATALVRPTGANGLTIPETPAPAANPGPVPGPGRFGMPYQSSSQGGEGYDEVIQRAERLFNRLRYSVAQQSAPTSLKAAFLDPLKARLGLEVALDLFARSDTDFMSMFASPSALQALQVKRDSLQKRTESLLRLKNEFQELSKVL</sequence>
<organism evidence="2 3">
    <name type="scientific">Haematococcus lacustris</name>
    <name type="common">Green alga</name>
    <name type="synonym">Haematococcus pluvialis</name>
    <dbReference type="NCBI Taxonomy" id="44745"/>
    <lineage>
        <taxon>Eukaryota</taxon>
        <taxon>Viridiplantae</taxon>
        <taxon>Chlorophyta</taxon>
        <taxon>core chlorophytes</taxon>
        <taxon>Chlorophyceae</taxon>
        <taxon>CS clade</taxon>
        <taxon>Chlamydomonadales</taxon>
        <taxon>Haematococcaceae</taxon>
        <taxon>Haematococcus</taxon>
    </lineage>
</organism>
<dbReference type="Gene3D" id="3.40.50.300">
    <property type="entry name" value="P-loop containing nucleotide triphosphate hydrolases"/>
    <property type="match status" value="1"/>
</dbReference>
<evidence type="ECO:0000313" key="3">
    <source>
        <dbReference type="Proteomes" id="UP000485058"/>
    </source>
</evidence>
<keyword evidence="3" id="KW-1185">Reference proteome</keyword>
<dbReference type="InterPro" id="IPR027417">
    <property type="entry name" value="P-loop_NTPase"/>
</dbReference>